<feature type="compositionally biased region" description="Basic and acidic residues" evidence="1">
    <location>
        <begin position="473"/>
        <end position="485"/>
    </location>
</feature>
<dbReference type="STRING" id="1993.SAMN04489713_102646"/>
<feature type="compositionally biased region" description="Basic and acidic residues" evidence="1">
    <location>
        <begin position="238"/>
        <end position="257"/>
    </location>
</feature>
<accession>A0A1I5AMF8</accession>
<feature type="compositionally biased region" description="Basic and acidic residues" evidence="1">
    <location>
        <begin position="575"/>
        <end position="629"/>
    </location>
</feature>
<feature type="compositionally biased region" description="Polar residues" evidence="1">
    <location>
        <begin position="350"/>
        <end position="360"/>
    </location>
</feature>
<evidence type="ECO:0000313" key="3">
    <source>
        <dbReference type="Proteomes" id="UP000183413"/>
    </source>
</evidence>
<feature type="compositionally biased region" description="Pro residues" evidence="1">
    <location>
        <begin position="432"/>
        <end position="443"/>
    </location>
</feature>
<feature type="compositionally biased region" description="Basic and acidic residues" evidence="1">
    <location>
        <begin position="181"/>
        <end position="217"/>
    </location>
</feature>
<feature type="region of interest" description="Disordered" evidence="1">
    <location>
        <begin position="16"/>
        <end position="629"/>
    </location>
</feature>
<dbReference type="AlphaFoldDB" id="A0A1I5AMF8"/>
<feature type="compositionally biased region" description="Basic and acidic residues" evidence="1">
    <location>
        <begin position="361"/>
        <end position="371"/>
    </location>
</feature>
<protein>
    <submittedName>
        <fullName evidence="2">Uncharacterized protein</fullName>
    </submittedName>
</protein>
<gene>
    <name evidence="2" type="ORF">SAMN04489713_102646</name>
</gene>
<feature type="compositionally biased region" description="Polar residues" evidence="1">
    <location>
        <begin position="394"/>
        <end position="419"/>
    </location>
</feature>
<evidence type="ECO:0000313" key="2">
    <source>
        <dbReference type="EMBL" id="SFN63389.1"/>
    </source>
</evidence>
<feature type="compositionally biased region" description="Low complexity" evidence="1">
    <location>
        <begin position="147"/>
        <end position="163"/>
    </location>
</feature>
<organism evidence="2 3">
    <name type="scientific">Actinomadura madurae</name>
    <dbReference type="NCBI Taxonomy" id="1993"/>
    <lineage>
        <taxon>Bacteria</taxon>
        <taxon>Bacillati</taxon>
        <taxon>Actinomycetota</taxon>
        <taxon>Actinomycetes</taxon>
        <taxon>Streptosporangiales</taxon>
        <taxon>Thermomonosporaceae</taxon>
        <taxon>Actinomadura</taxon>
    </lineage>
</organism>
<evidence type="ECO:0000256" key="1">
    <source>
        <dbReference type="SAM" id="MobiDB-lite"/>
    </source>
</evidence>
<dbReference type="Proteomes" id="UP000183413">
    <property type="component" value="Unassembled WGS sequence"/>
</dbReference>
<feature type="compositionally biased region" description="Basic and acidic residues" evidence="1">
    <location>
        <begin position="549"/>
        <end position="560"/>
    </location>
</feature>
<keyword evidence="3" id="KW-1185">Reference proteome</keyword>
<reference evidence="2 3" key="1">
    <citation type="submission" date="2016-10" db="EMBL/GenBank/DDBJ databases">
        <authorList>
            <person name="de Groot N.N."/>
        </authorList>
    </citation>
    <scope>NUCLEOTIDE SEQUENCE [LARGE SCALE GENOMIC DNA]</scope>
    <source>
        <strain evidence="2 3">DSM 43067</strain>
    </source>
</reference>
<dbReference type="EMBL" id="FOVH01000002">
    <property type="protein sequence ID" value="SFN63389.1"/>
    <property type="molecule type" value="Genomic_DNA"/>
</dbReference>
<name>A0A1I5AMF8_9ACTN</name>
<feature type="compositionally biased region" description="Basic and acidic residues" evidence="1">
    <location>
        <begin position="295"/>
        <end position="313"/>
    </location>
</feature>
<proteinExistence type="predicted"/>
<feature type="compositionally biased region" description="Basic and acidic residues" evidence="1">
    <location>
        <begin position="88"/>
        <end position="102"/>
    </location>
</feature>
<sequence length="718" mass="76972">MDQHVIGRSVYESTSFKRQARAIRRPGVEHSTPARAKFGRARFHRGSACSRCQPRTSGATPGGPSDRCPDGGPLPLDERAASVGVEHGGSDKGPETGDKPTKPDSASGPPPDNPGSPGQQSRIESLKAAGWNVNGQQESSSERGQKSNESSSTGSSEESASAAPKTEKGTGSETGSQPGDGKSEPGRPKPETGEAAPRDEGKGEPRTTEPGERHPKANAEPQSTSERNGEAAKNTEPLGDKDSRTELGDKPRADDSGKPPTEAPEPSKPMTRRESLQNAGWDLRDPPAPSTDQSSSKKTDENAAPPEPRDGKPATDAGGLQADETTPQDKPAPPVAESDNAKANEAGNLRVTTDDQNTGKASDKPEPELGETRPQAEQVGQTNPRDGDIPAREQPTSNTVADSDRPTGQTPKDQASTSNPETKPAQEKAPKPEAPATPPPTEQPPATDKPTAETTDTDPQRATPETATNAPESAEHGTKPPERQPEQPSATEDETRDAPADQRPAGDASPSPTETRDHDKKAEETDLPEPFTESNPPDRAPTQTSETEEPGKELGTHEENLPEPEQNPYRARITLRRDSDGNFIQERRFDVEDDTPDRAEPRNPQEDPAERDLLAADPERRRSPKDLRKEMLRATAELNDAVNENAKPAFKQFDTKPPKVQPCLARNISDHIQSLDQPIKGGDVMVGMVSGMIIFTEITRRSIELTKKLGGREHAGNR</sequence>
<feature type="compositionally biased region" description="Basic and acidic residues" evidence="1">
    <location>
        <begin position="514"/>
        <end position="524"/>
    </location>
</feature>
<dbReference type="InParanoid" id="A0A1I5AMF8"/>